<dbReference type="VEuPathDB" id="FungiDB:LEMA_P008730.1"/>
<dbReference type="InterPro" id="IPR045518">
    <property type="entry name" value="2EXR"/>
</dbReference>
<keyword evidence="3" id="KW-1185">Reference proteome</keyword>
<accession>E5AC84</accession>
<dbReference type="GeneID" id="13286648"/>
<dbReference type="OrthoDB" id="3792443at2759"/>
<protein>
    <recommendedName>
        <fullName evidence="1">2EXR domain-containing protein</fullName>
    </recommendedName>
</protein>
<feature type="domain" description="2EXR" evidence="1">
    <location>
        <begin position="88"/>
        <end position="166"/>
    </location>
</feature>
<evidence type="ECO:0000259" key="1">
    <source>
        <dbReference type="Pfam" id="PF20150"/>
    </source>
</evidence>
<organism evidence="2 3">
    <name type="scientific">Leptosphaeria maculans (strain JN3 / isolate v23.1.3 / race Av1-4-5-6-7-8)</name>
    <name type="common">Blackleg fungus</name>
    <name type="synonym">Phoma lingam</name>
    <dbReference type="NCBI Taxonomy" id="985895"/>
    <lineage>
        <taxon>Eukaryota</taxon>
        <taxon>Fungi</taxon>
        <taxon>Dikarya</taxon>
        <taxon>Ascomycota</taxon>
        <taxon>Pezizomycotina</taxon>
        <taxon>Dothideomycetes</taxon>
        <taxon>Pleosporomycetidae</taxon>
        <taxon>Pleosporales</taxon>
        <taxon>Pleosporineae</taxon>
        <taxon>Leptosphaeriaceae</taxon>
        <taxon>Plenodomus</taxon>
        <taxon>Plenodomus lingam/Leptosphaeria maculans species complex</taxon>
    </lineage>
</organism>
<dbReference type="STRING" id="985895.E5AC84"/>
<dbReference type="Proteomes" id="UP000002668">
    <property type="component" value="Genome"/>
</dbReference>
<dbReference type="InParanoid" id="E5AC84"/>
<reference evidence="3" key="1">
    <citation type="journal article" date="2011" name="Nat. Commun.">
        <title>Effector diversification within compartments of the Leptosphaeria maculans genome affected by Repeat-Induced Point mutations.</title>
        <authorList>
            <person name="Rouxel T."/>
            <person name="Grandaubert J."/>
            <person name="Hane J.K."/>
            <person name="Hoede C."/>
            <person name="van de Wouw A.P."/>
            <person name="Couloux A."/>
            <person name="Dominguez V."/>
            <person name="Anthouard V."/>
            <person name="Bally P."/>
            <person name="Bourras S."/>
            <person name="Cozijnsen A.J."/>
            <person name="Ciuffetti L.M."/>
            <person name="Degrave A."/>
            <person name="Dilmaghani A."/>
            <person name="Duret L."/>
            <person name="Fudal I."/>
            <person name="Goodwin S.B."/>
            <person name="Gout L."/>
            <person name="Glaser N."/>
            <person name="Linglin J."/>
            <person name="Kema G.H.J."/>
            <person name="Lapalu N."/>
            <person name="Lawrence C.B."/>
            <person name="May K."/>
            <person name="Meyer M."/>
            <person name="Ollivier B."/>
            <person name="Poulain J."/>
            <person name="Schoch C.L."/>
            <person name="Simon A."/>
            <person name="Spatafora J.W."/>
            <person name="Stachowiak A."/>
            <person name="Turgeon B.G."/>
            <person name="Tyler B.M."/>
            <person name="Vincent D."/>
            <person name="Weissenbach J."/>
            <person name="Amselem J."/>
            <person name="Quesneville H."/>
            <person name="Oliver R.P."/>
            <person name="Wincker P."/>
            <person name="Balesdent M.-H."/>
            <person name="Howlett B.J."/>
        </authorList>
    </citation>
    <scope>NUCLEOTIDE SEQUENCE [LARGE SCALE GENOMIC DNA]</scope>
    <source>
        <strain evidence="3">JN3 / isolate v23.1.3 / race Av1-4-5-6-7-8</strain>
    </source>
</reference>
<dbReference type="EMBL" id="FP929139">
    <property type="protein sequence ID" value="CBY02086.1"/>
    <property type="molecule type" value="Genomic_DNA"/>
</dbReference>
<name>E5AC84_LEPMJ</name>
<dbReference type="Pfam" id="PF20150">
    <property type="entry name" value="2EXR"/>
    <property type="match status" value="1"/>
</dbReference>
<dbReference type="RefSeq" id="XP_003845565.1">
    <property type="nucleotide sequence ID" value="XM_003845517.1"/>
</dbReference>
<dbReference type="AlphaFoldDB" id="E5AC84"/>
<gene>
    <name evidence="2" type="ORF">LEMA_P008730.1</name>
</gene>
<evidence type="ECO:0000313" key="3">
    <source>
        <dbReference type="Proteomes" id="UP000002668"/>
    </source>
</evidence>
<evidence type="ECO:0000313" key="2">
    <source>
        <dbReference type="EMBL" id="CBY02086.1"/>
    </source>
</evidence>
<dbReference type="HOGENOM" id="CLU_921575_0_0_1"/>
<proteinExistence type="predicted"/>
<sequence>MPVYIIPRQQDPRSRHAAPMAPMPYRRNLADFPALPYAEPYLDTFDIWTPSEPPTWKSGNWIDGEPLSSQALVPQQEEKKVFTPTPTFHSFLLLPPELRLLIWAHTLDSPRRIYVQGCSPQAPNQFAYTFLPAAAFASKRTMEEAVTVLLENNAFAVNRISANEELRAFLSESPGRFALLRHLYFGFFDCFPQGLAVNRDVELAVACPGLRTLTVVFHVKHLTDLVIEDGVAARKARGAEELWERYLLQPLVECGRLERIVVELLGYYNEEAVEAVKGLREKLVKAFSEKGGRVVEVEYGWR</sequence>
<dbReference type="eggNOG" id="ENOG502RIRF">
    <property type="taxonomic scope" value="Eukaryota"/>
</dbReference>
<dbReference type="OMA" id="MESEDNM"/>